<dbReference type="RefSeq" id="WP_002716911.1">
    <property type="nucleotide sequence ID" value="NZ_UFSI01000001.1"/>
</dbReference>
<gene>
    <name evidence="2" type="ORF">NCTC12722_03308</name>
</gene>
<dbReference type="AlphaFoldDB" id="A0A380WD65"/>
<sequence length="114" mass="12778">MGFNTVAVLYNDFNFAKEHDIGERIARAMRGWHERDHDALATWFGAGMVVSQAHADYDQIVVVGQNRGRRITDANDLDTVALEQMADCLKRHGWTAKPPSRRKKAAANPKDTGQ</sequence>
<dbReference type="EMBL" id="UIGB01000001">
    <property type="protein sequence ID" value="SUU86087.1"/>
    <property type="molecule type" value="Genomic_DNA"/>
</dbReference>
<protein>
    <submittedName>
        <fullName evidence="2">Uncharacterized protein</fullName>
    </submittedName>
</protein>
<name>A0A380WD65_AFIFE</name>
<dbReference type="Proteomes" id="UP000254343">
    <property type="component" value="Unassembled WGS sequence"/>
</dbReference>
<dbReference type="OrthoDB" id="8453072at2"/>
<evidence type="ECO:0000313" key="3">
    <source>
        <dbReference type="Proteomes" id="UP000254343"/>
    </source>
</evidence>
<evidence type="ECO:0000313" key="2">
    <source>
        <dbReference type="EMBL" id="SUU86087.1"/>
    </source>
</evidence>
<evidence type="ECO:0000256" key="1">
    <source>
        <dbReference type="SAM" id="MobiDB-lite"/>
    </source>
</evidence>
<reference evidence="2 3" key="1">
    <citation type="submission" date="2018-06" db="EMBL/GenBank/DDBJ databases">
        <authorList>
            <consortium name="Pathogen Informatics"/>
            <person name="Doyle S."/>
        </authorList>
    </citation>
    <scope>NUCLEOTIDE SEQUENCE [LARGE SCALE GENOMIC DNA]</scope>
    <source>
        <strain evidence="2 3">NCTC12722</strain>
    </source>
</reference>
<proteinExistence type="predicted"/>
<feature type="region of interest" description="Disordered" evidence="1">
    <location>
        <begin position="92"/>
        <end position="114"/>
    </location>
</feature>
<organism evidence="2 3">
    <name type="scientific">Afipia felis</name>
    <name type="common">Cat scratch disease bacillus</name>
    <dbReference type="NCBI Taxonomy" id="1035"/>
    <lineage>
        <taxon>Bacteria</taxon>
        <taxon>Pseudomonadati</taxon>
        <taxon>Pseudomonadota</taxon>
        <taxon>Alphaproteobacteria</taxon>
        <taxon>Hyphomicrobiales</taxon>
        <taxon>Nitrobacteraceae</taxon>
        <taxon>Afipia</taxon>
    </lineage>
</organism>
<feature type="compositionally biased region" description="Basic residues" evidence="1">
    <location>
        <begin position="92"/>
        <end position="105"/>
    </location>
</feature>
<accession>A0A380WD65</accession>